<keyword evidence="6" id="KW-1185">Reference proteome</keyword>
<reference evidence="5 6" key="1">
    <citation type="journal article" date="2017" name="Nat. Commun.">
        <title>'ARMAN' archaea depend on association with euryarchaeal host in culture and in situ.</title>
        <authorList>
            <person name="Golyshina O."/>
            <person name="Toshchakov S."/>
            <person name="Makarova K."/>
            <person name="Gavrilov S."/>
            <person name="Korzhenkov A."/>
            <person name="La Cono V."/>
            <person name="Arcadi E."/>
            <person name="Nechitaylo T."/>
            <person name="Ferrer M."/>
            <person name="Kublanov I."/>
            <person name="Wolf Y."/>
            <person name="Yakimov M."/>
            <person name="Golyshin P."/>
            <person name="Slesarev A."/>
            <person name="Kozyavkin S."/>
        </authorList>
    </citation>
    <scope>NUCLEOTIDE SEQUENCE [LARGE SCALE GENOMIC DNA]</scope>
    <source>
        <strain evidence="5 6">Mia14</strain>
    </source>
</reference>
<dbReference type="SUPFAM" id="SSF46785">
    <property type="entry name" value="Winged helix' DNA-binding domain"/>
    <property type="match status" value="2"/>
</dbReference>
<organism evidence="5 6">
    <name type="scientific">Candidatus Mancarchaeum acidiphilum</name>
    <dbReference type="NCBI Taxonomy" id="1920749"/>
    <lineage>
        <taxon>Archaea</taxon>
        <taxon>Candidatus Micrarchaeota</taxon>
        <taxon>Candidatus Mancarchaeum</taxon>
    </lineage>
</organism>
<dbReference type="NCBIfam" id="TIGR00281">
    <property type="entry name" value="SMC-Scp complex subunit ScpB"/>
    <property type="match status" value="1"/>
</dbReference>
<dbReference type="Gene3D" id="1.10.10.10">
    <property type="entry name" value="Winged helix-like DNA-binding domain superfamily/Winged helix DNA-binding domain"/>
    <property type="match status" value="2"/>
</dbReference>
<evidence type="ECO:0000313" key="5">
    <source>
        <dbReference type="EMBL" id="ASI13673.1"/>
    </source>
</evidence>
<dbReference type="PANTHER" id="PTHR34298">
    <property type="entry name" value="SEGREGATION AND CONDENSATION PROTEIN B"/>
    <property type="match status" value="1"/>
</dbReference>
<dbReference type="InterPro" id="IPR036388">
    <property type="entry name" value="WH-like_DNA-bd_sf"/>
</dbReference>
<dbReference type="EMBL" id="CP019964">
    <property type="protein sequence ID" value="ASI13673.1"/>
    <property type="molecule type" value="Genomic_DNA"/>
</dbReference>
<dbReference type="GO" id="GO:0051301">
    <property type="term" value="P:cell division"/>
    <property type="evidence" value="ECO:0007669"/>
    <property type="project" value="UniProtKB-KW"/>
</dbReference>
<dbReference type="Pfam" id="PF04079">
    <property type="entry name" value="SMC_ScpB"/>
    <property type="match status" value="1"/>
</dbReference>
<keyword evidence="2" id="KW-0132">Cell division</keyword>
<dbReference type="Proteomes" id="UP000197679">
    <property type="component" value="Chromosome"/>
</dbReference>
<keyword evidence="1" id="KW-0963">Cytoplasm</keyword>
<dbReference type="OrthoDB" id="8628at2157"/>
<accession>A0A218NMI0</accession>
<dbReference type="PANTHER" id="PTHR34298:SF2">
    <property type="entry name" value="SEGREGATION AND CONDENSATION PROTEIN B"/>
    <property type="match status" value="1"/>
</dbReference>
<dbReference type="GeneID" id="33313906"/>
<dbReference type="KEGG" id="marh:Mia14_0349"/>
<evidence type="ECO:0000256" key="1">
    <source>
        <dbReference type="ARBA" id="ARBA00022490"/>
    </source>
</evidence>
<evidence type="ECO:0000313" key="6">
    <source>
        <dbReference type="Proteomes" id="UP000197679"/>
    </source>
</evidence>
<evidence type="ECO:0000256" key="2">
    <source>
        <dbReference type="ARBA" id="ARBA00022618"/>
    </source>
</evidence>
<dbReference type="RefSeq" id="WP_088819837.1">
    <property type="nucleotide sequence ID" value="NZ_CP019964.1"/>
</dbReference>
<keyword evidence="3" id="KW-0159">Chromosome partition</keyword>
<dbReference type="InterPro" id="IPR036390">
    <property type="entry name" value="WH_DNA-bd_sf"/>
</dbReference>
<proteinExistence type="predicted"/>
<dbReference type="InterPro" id="IPR005234">
    <property type="entry name" value="ScpB_csome_segregation"/>
</dbReference>
<evidence type="ECO:0000256" key="3">
    <source>
        <dbReference type="ARBA" id="ARBA00022829"/>
    </source>
</evidence>
<sequence length="160" mass="18155">MVIKISSLDSDTRKLIEAALFISAEPLSLDDLSKIVNISSIGYVKNMLQDLIDDYAKRDTAMKIEELDKKYLLTLKSPYMEKVSSLAAKPDLSKGALRILAYISKNEPILQSKIVNIFGPSSYSYIKEILEKSFIESSKSGRTKKLKTTEKFKEYFELNQ</sequence>
<dbReference type="AlphaFoldDB" id="A0A218NMI0"/>
<name>A0A218NMI0_9ARCH</name>
<keyword evidence="4" id="KW-0131">Cell cycle</keyword>
<evidence type="ECO:0000256" key="4">
    <source>
        <dbReference type="ARBA" id="ARBA00023306"/>
    </source>
</evidence>
<protein>
    <submittedName>
        <fullName evidence="5">Chromosome segregation and condensation protein B</fullName>
    </submittedName>
</protein>
<gene>
    <name evidence="5" type="ORF">Mia14_0349</name>
</gene>
<dbReference type="GO" id="GO:0051304">
    <property type="term" value="P:chromosome separation"/>
    <property type="evidence" value="ECO:0007669"/>
    <property type="project" value="InterPro"/>
</dbReference>